<dbReference type="SUPFAM" id="SSF158442">
    <property type="entry name" value="DsbB-like"/>
    <property type="match status" value="1"/>
</dbReference>
<dbReference type="InterPro" id="IPR003752">
    <property type="entry name" value="DiS_bond_form_DsbB/BdbC"/>
</dbReference>
<evidence type="ECO:0000313" key="13">
    <source>
        <dbReference type="EMBL" id="MFC3166717.1"/>
    </source>
</evidence>
<dbReference type="Gene3D" id="1.20.1550.10">
    <property type="entry name" value="DsbB-like"/>
    <property type="match status" value="1"/>
</dbReference>
<evidence type="ECO:0000256" key="6">
    <source>
        <dbReference type="ARBA" id="ARBA00022989"/>
    </source>
</evidence>
<proteinExistence type="inferred from homology"/>
<name>A0ABV7IDW9_9RHOB</name>
<keyword evidence="10" id="KW-0143">Chaperone</keyword>
<feature type="transmembrane region" description="Helical" evidence="12">
    <location>
        <begin position="12"/>
        <end position="31"/>
    </location>
</feature>
<evidence type="ECO:0000256" key="12">
    <source>
        <dbReference type="SAM" id="Phobius"/>
    </source>
</evidence>
<organism evidence="13 14">
    <name type="scientific">Paracoccus fontiphilus</name>
    <dbReference type="NCBI Taxonomy" id="1815556"/>
    <lineage>
        <taxon>Bacteria</taxon>
        <taxon>Pseudomonadati</taxon>
        <taxon>Pseudomonadota</taxon>
        <taxon>Alphaproteobacteria</taxon>
        <taxon>Rhodobacterales</taxon>
        <taxon>Paracoccaceae</taxon>
        <taxon>Paracoccus</taxon>
    </lineage>
</organism>
<dbReference type="InterPro" id="IPR012187">
    <property type="entry name" value="Disulphide_bond_form_BdbC"/>
</dbReference>
<feature type="transmembrane region" description="Helical" evidence="12">
    <location>
        <begin position="69"/>
        <end position="93"/>
    </location>
</feature>
<evidence type="ECO:0000256" key="2">
    <source>
        <dbReference type="ARBA" id="ARBA00007602"/>
    </source>
</evidence>
<keyword evidence="8 12" id="KW-0472">Membrane</keyword>
<keyword evidence="3" id="KW-0813">Transport</keyword>
<keyword evidence="4 12" id="KW-0812">Transmembrane</keyword>
<protein>
    <submittedName>
        <fullName evidence="13">Disulfide bond formation protein B</fullName>
    </submittedName>
</protein>
<dbReference type="PANTHER" id="PTHR43469">
    <property type="entry name" value="DISULFIDE FORMATION PROTEIN-RELATED"/>
    <property type="match status" value="1"/>
</dbReference>
<keyword evidence="5" id="KW-0249">Electron transport</keyword>
<keyword evidence="14" id="KW-1185">Reference proteome</keyword>
<gene>
    <name evidence="13" type="ORF">ACFOD7_01480</name>
</gene>
<sequence>MPDTLSSRSEALPLLAFLIVLGATLGALFIGEVLGQMPCVLCWYQRIAMFPLVPILAIGLWRQDAGARLYALPLVLAGLAIALWHSGLYAGLIPESVSPCTKDGPSCSDRGQMAILGLPIPYLSLGAFTATALCLIFMKGKRS</sequence>
<evidence type="ECO:0000256" key="3">
    <source>
        <dbReference type="ARBA" id="ARBA00022448"/>
    </source>
</evidence>
<evidence type="ECO:0000256" key="1">
    <source>
        <dbReference type="ARBA" id="ARBA00004141"/>
    </source>
</evidence>
<evidence type="ECO:0000256" key="10">
    <source>
        <dbReference type="ARBA" id="ARBA00023186"/>
    </source>
</evidence>
<evidence type="ECO:0000256" key="9">
    <source>
        <dbReference type="ARBA" id="ARBA00023157"/>
    </source>
</evidence>
<dbReference type="EMBL" id="JBHRTE010000004">
    <property type="protein sequence ID" value="MFC3166717.1"/>
    <property type="molecule type" value="Genomic_DNA"/>
</dbReference>
<reference evidence="14" key="1">
    <citation type="journal article" date="2019" name="Int. J. Syst. Evol. Microbiol.">
        <title>The Global Catalogue of Microorganisms (GCM) 10K type strain sequencing project: providing services to taxonomists for standard genome sequencing and annotation.</title>
        <authorList>
            <consortium name="The Broad Institute Genomics Platform"/>
            <consortium name="The Broad Institute Genome Sequencing Center for Infectious Disease"/>
            <person name="Wu L."/>
            <person name="Ma J."/>
        </authorList>
    </citation>
    <scope>NUCLEOTIDE SEQUENCE [LARGE SCALE GENOMIC DNA]</scope>
    <source>
        <strain evidence="14">KCTC 52239</strain>
    </source>
</reference>
<feature type="transmembrane region" description="Helical" evidence="12">
    <location>
        <begin position="113"/>
        <end position="138"/>
    </location>
</feature>
<keyword evidence="7" id="KW-0560">Oxidoreductase</keyword>
<evidence type="ECO:0000256" key="11">
    <source>
        <dbReference type="ARBA" id="ARBA00023284"/>
    </source>
</evidence>
<feature type="transmembrane region" description="Helical" evidence="12">
    <location>
        <begin position="43"/>
        <end position="62"/>
    </location>
</feature>
<keyword evidence="11" id="KW-0676">Redox-active center</keyword>
<evidence type="ECO:0000256" key="8">
    <source>
        <dbReference type="ARBA" id="ARBA00023136"/>
    </source>
</evidence>
<comment type="similarity">
    <text evidence="2">Belongs to the DsbB family. BdbC subfamily.</text>
</comment>
<comment type="subcellular location">
    <subcellularLocation>
        <location evidence="1">Membrane</location>
        <topology evidence="1">Multi-pass membrane protein</topology>
    </subcellularLocation>
</comment>
<comment type="caution">
    <text evidence="13">The sequence shown here is derived from an EMBL/GenBank/DDBJ whole genome shotgun (WGS) entry which is preliminary data.</text>
</comment>
<keyword evidence="6 12" id="KW-1133">Transmembrane helix</keyword>
<accession>A0ABV7IDW9</accession>
<dbReference type="Pfam" id="PF02600">
    <property type="entry name" value="DsbB"/>
    <property type="match status" value="1"/>
</dbReference>
<evidence type="ECO:0000256" key="4">
    <source>
        <dbReference type="ARBA" id="ARBA00022692"/>
    </source>
</evidence>
<dbReference type="RefSeq" id="WP_207100960.1">
    <property type="nucleotide sequence ID" value="NZ_JBHRTE010000004.1"/>
</dbReference>
<dbReference type="Proteomes" id="UP001595557">
    <property type="component" value="Unassembled WGS sequence"/>
</dbReference>
<dbReference type="InterPro" id="IPR023380">
    <property type="entry name" value="DsbB-like_sf"/>
</dbReference>
<evidence type="ECO:0000313" key="14">
    <source>
        <dbReference type="Proteomes" id="UP001595557"/>
    </source>
</evidence>
<keyword evidence="9" id="KW-1015">Disulfide bond</keyword>
<dbReference type="PANTHER" id="PTHR43469:SF1">
    <property type="entry name" value="SPBETA PROPHAGE-DERIVED DISULFIDE BOND FORMATION PROTEIN B"/>
    <property type="match status" value="1"/>
</dbReference>
<evidence type="ECO:0000256" key="5">
    <source>
        <dbReference type="ARBA" id="ARBA00022982"/>
    </source>
</evidence>
<dbReference type="PIRSF" id="PIRSF036659">
    <property type="entry name" value="BdbC"/>
    <property type="match status" value="1"/>
</dbReference>
<evidence type="ECO:0000256" key="7">
    <source>
        <dbReference type="ARBA" id="ARBA00023002"/>
    </source>
</evidence>